<evidence type="ECO:0000313" key="2">
    <source>
        <dbReference type="Proteomes" id="UP001148629"/>
    </source>
</evidence>
<accession>A0ACC1RYN7</accession>
<gene>
    <name evidence="1" type="ORF">NM208_g10247</name>
</gene>
<protein>
    <submittedName>
        <fullName evidence="1">Uncharacterized protein</fullName>
    </submittedName>
</protein>
<name>A0ACC1RYN7_9HYPO</name>
<organism evidence="1 2">
    <name type="scientific">Fusarium decemcellulare</name>
    <dbReference type="NCBI Taxonomy" id="57161"/>
    <lineage>
        <taxon>Eukaryota</taxon>
        <taxon>Fungi</taxon>
        <taxon>Dikarya</taxon>
        <taxon>Ascomycota</taxon>
        <taxon>Pezizomycotina</taxon>
        <taxon>Sordariomycetes</taxon>
        <taxon>Hypocreomycetidae</taxon>
        <taxon>Hypocreales</taxon>
        <taxon>Nectriaceae</taxon>
        <taxon>Fusarium</taxon>
        <taxon>Fusarium decemcellulare species complex</taxon>
    </lineage>
</organism>
<evidence type="ECO:0000313" key="1">
    <source>
        <dbReference type="EMBL" id="KAJ3528335.1"/>
    </source>
</evidence>
<dbReference type="EMBL" id="JANRMS010001424">
    <property type="protein sequence ID" value="KAJ3528335.1"/>
    <property type="molecule type" value="Genomic_DNA"/>
</dbReference>
<comment type="caution">
    <text evidence="1">The sequence shown here is derived from an EMBL/GenBank/DDBJ whole genome shotgun (WGS) entry which is preliminary data.</text>
</comment>
<dbReference type="Proteomes" id="UP001148629">
    <property type="component" value="Unassembled WGS sequence"/>
</dbReference>
<proteinExistence type="predicted"/>
<reference evidence="1" key="1">
    <citation type="submission" date="2022-08" db="EMBL/GenBank/DDBJ databases">
        <title>Genome Sequence of Fusarium decemcellulare.</title>
        <authorList>
            <person name="Buettner E."/>
        </authorList>
    </citation>
    <scope>NUCLEOTIDE SEQUENCE</scope>
    <source>
        <strain evidence="1">Babe19</strain>
    </source>
</reference>
<keyword evidence="2" id="KW-1185">Reference proteome</keyword>
<sequence>MPRWKSFVACSRSLSARSHISLRCFSVFRSRNDSKQQSDFLEEFIQRQRLPQKTIDHFSSLDWAQKILDDPAYEAVPFYSQYHDKDTDENRFFARMASTDTIIPHILPFRLKSFNTPEAGGETAISAANNRPELLCLMSLGHDLQAHPSIVHGGFQGVIFDEIMRTVVLLHYNNVRSPGPRDKHFTANMNMSYVAPLAAPSDVFVRGWLTGRQGRKWFPKAEIVSGDGNDYHRVTTLQLFQPSLFVSSSNIMRKPSSLLRADLFNAPAILTSEHLPDGSSGAVLVDTLFTIDQGVSLGDWLEDTLGGKRLATIYITHGHGDHWFNLRYLVKRFPGVEVVATQESIEHMSTQCTPEYRTFWQNLFPGQIDDGSFNIIAKPLKDNKFTLEGHALEAVPVGHSDCDNTSFLHVPSLRLAVAGDIVYNDVHMWMAEPPSKAHRDEWIRCLDRLETYSPSIVIGSHHRPGAVDGAFNIEASRQYIKTFSKLVEESKSAKELYDKVLAAYPNRIGKLVLWLGCKANFPSSGDN</sequence>